<dbReference type="EMBL" id="HBNS01046530">
    <property type="protein sequence ID" value="CAE4647041.1"/>
    <property type="molecule type" value="Transcribed_RNA"/>
</dbReference>
<dbReference type="EMBL" id="HBNS01046528">
    <property type="protein sequence ID" value="CAE4647037.1"/>
    <property type="molecule type" value="Transcribed_RNA"/>
</dbReference>
<reference evidence="2" key="1">
    <citation type="submission" date="2021-01" db="EMBL/GenBank/DDBJ databases">
        <authorList>
            <person name="Corre E."/>
            <person name="Pelletier E."/>
            <person name="Niang G."/>
            <person name="Scheremetjew M."/>
            <person name="Finn R."/>
            <person name="Kale V."/>
            <person name="Holt S."/>
            <person name="Cochrane G."/>
            <person name="Meng A."/>
            <person name="Brown T."/>
            <person name="Cohen L."/>
        </authorList>
    </citation>
    <scope>NUCLEOTIDE SEQUENCE</scope>
    <source>
        <strain evidence="2">GSO104</strain>
    </source>
</reference>
<accession>A0A6V2ME37</accession>
<gene>
    <name evidence="2" type="ORF">DBRI00130_LOCUS35965</name>
    <name evidence="3" type="ORF">DBRI00130_LOCUS35967</name>
</gene>
<protein>
    <submittedName>
        <fullName evidence="2">Uncharacterized protein</fullName>
    </submittedName>
</protein>
<feature type="region of interest" description="Disordered" evidence="1">
    <location>
        <begin position="81"/>
        <end position="111"/>
    </location>
</feature>
<feature type="compositionally biased region" description="Polar residues" evidence="1">
    <location>
        <begin position="87"/>
        <end position="99"/>
    </location>
</feature>
<evidence type="ECO:0000256" key="1">
    <source>
        <dbReference type="SAM" id="MobiDB-lite"/>
    </source>
</evidence>
<proteinExistence type="predicted"/>
<evidence type="ECO:0000313" key="2">
    <source>
        <dbReference type="EMBL" id="CAE4647037.1"/>
    </source>
</evidence>
<organism evidence="2">
    <name type="scientific">Ditylum brightwellii</name>
    <dbReference type="NCBI Taxonomy" id="49249"/>
    <lineage>
        <taxon>Eukaryota</taxon>
        <taxon>Sar</taxon>
        <taxon>Stramenopiles</taxon>
        <taxon>Ochrophyta</taxon>
        <taxon>Bacillariophyta</taxon>
        <taxon>Mediophyceae</taxon>
        <taxon>Lithodesmiophycidae</taxon>
        <taxon>Lithodesmiales</taxon>
        <taxon>Lithodesmiaceae</taxon>
        <taxon>Ditylum</taxon>
    </lineage>
</organism>
<feature type="region of interest" description="Disordered" evidence="1">
    <location>
        <begin position="254"/>
        <end position="297"/>
    </location>
</feature>
<evidence type="ECO:0000313" key="3">
    <source>
        <dbReference type="EMBL" id="CAE4647041.1"/>
    </source>
</evidence>
<feature type="region of interest" description="Disordered" evidence="1">
    <location>
        <begin position="1"/>
        <end position="23"/>
    </location>
</feature>
<sequence>MKILEKTIQRNKNKNKKSVPSEQLTVTPLIDVETEQSLPHKRGNARRRTGVTISSMTKGWATRKSAETVASNIGGCQKITENKTESSDAPPSSNHSKSLTKPDFPRSIPKQVSFSDPIFDDIVEAKMKNCDSQPPRMDLIPPIEWDSVKGVCPPAADVERDPRWEIYDIFRKLRKTDGNTPLNDESKSKLSGSLLRVASEGSVENRQIESVARRLSDLEKPETKRDVSVDMLKGTSIPFTSFNDDSMVANENLSTHKDDEDSISSEESKENNWSTNDFYASLPNLESPNSERKRKNNNDNASFFTVWRPTSADAIHNLMDGKAVGKALNVKGKSAKCGRLSGYVPYVQIHEDNHKKLCCTPCRSSTIRIYFKSIDGRAKACQKLEAVKDEMTRRVTLTRQLLRERDDNDGWENVDEEEDNDSTCLDPRIKNITALLTNRRENKSMTHAEDSETSSFFTAVELSEKEEKMSLLKSVSLRGISYASENDRMEETKVTIGNWEMNDPKIVLLDHCQNAYGIEVPERLFWETYIERGIITREAGSELDIGRSSEPAFMDLNTHSSREGGKDGSPRTVTWQEDDCCPLDPRTLLVAYEEDCIVKPVASDFDPFLIGTRGVNFVPFPNDQMNILKWQVKQIKRLLGTEVSSKCWTNQWLNILKEESDKGFHPESPPFGYGDEVSYDIISKAVWKLRRTGAVRHGPESFNFYFPQEIDDYFLVVSDHFGAVPWRYLTEKDLREFLKMRIEEGFVFPMNVKWALCDPGWYDIWNDLVHTEACQQAMDSWFPPESGLRDEIKAIHEAHPGGFLSSRESNADVICKGIGLDPDIAALELKRYIKIRRVKRKVRAILLMTGKIGKT</sequence>
<name>A0A6V2ME37_9STRA</name>
<feature type="compositionally biased region" description="Polar residues" evidence="1">
    <location>
        <begin position="271"/>
        <end position="288"/>
    </location>
</feature>
<dbReference type="AlphaFoldDB" id="A0A6V2ME37"/>